<dbReference type="EMBL" id="QNQT01000003">
    <property type="protein sequence ID" value="RDU37015.1"/>
    <property type="molecule type" value="Genomic_DNA"/>
</dbReference>
<dbReference type="RefSeq" id="WP_115451843.1">
    <property type="nucleotide sequence ID" value="NZ_QNQT01000003.1"/>
</dbReference>
<evidence type="ECO:0000256" key="3">
    <source>
        <dbReference type="SAM" id="Phobius"/>
    </source>
</evidence>
<evidence type="ECO:0008006" key="6">
    <source>
        <dbReference type="Google" id="ProtNLM"/>
    </source>
</evidence>
<dbReference type="SUPFAM" id="SSF54523">
    <property type="entry name" value="Pili subunits"/>
    <property type="match status" value="1"/>
</dbReference>
<dbReference type="GO" id="GO:0009986">
    <property type="term" value="C:cell surface"/>
    <property type="evidence" value="ECO:0007669"/>
    <property type="project" value="UniProtKB-SubCell"/>
</dbReference>
<keyword evidence="3" id="KW-1133">Transmembrane helix</keyword>
<evidence type="ECO:0000256" key="2">
    <source>
        <dbReference type="ARBA" id="ARBA00023287"/>
    </source>
</evidence>
<comment type="subcellular location">
    <subcellularLocation>
        <location evidence="1">Cell surface</location>
    </subcellularLocation>
</comment>
<organism evidence="4 5">
    <name type="scientific">Neobacillus piezotolerans</name>
    <dbReference type="NCBI Taxonomy" id="2259171"/>
    <lineage>
        <taxon>Bacteria</taxon>
        <taxon>Bacillati</taxon>
        <taxon>Bacillota</taxon>
        <taxon>Bacilli</taxon>
        <taxon>Bacillales</taxon>
        <taxon>Bacillaceae</taxon>
        <taxon>Neobacillus</taxon>
    </lineage>
</organism>
<feature type="transmembrane region" description="Helical" evidence="3">
    <location>
        <begin position="12"/>
        <end position="37"/>
    </location>
</feature>
<dbReference type="OrthoDB" id="2970736at2"/>
<evidence type="ECO:0000256" key="1">
    <source>
        <dbReference type="ARBA" id="ARBA00004241"/>
    </source>
</evidence>
<dbReference type="GO" id="GO:0030420">
    <property type="term" value="P:establishment of competence for transformation"/>
    <property type="evidence" value="ECO:0007669"/>
    <property type="project" value="UniProtKB-KW"/>
</dbReference>
<evidence type="ECO:0000313" key="5">
    <source>
        <dbReference type="Proteomes" id="UP000257144"/>
    </source>
</evidence>
<comment type="caution">
    <text evidence="4">The sequence shown here is derived from an EMBL/GenBank/DDBJ whole genome shotgun (WGS) entry which is preliminary data.</text>
</comment>
<gene>
    <name evidence="4" type="ORF">DRW41_09995</name>
</gene>
<dbReference type="Proteomes" id="UP000257144">
    <property type="component" value="Unassembled WGS sequence"/>
</dbReference>
<reference evidence="4 5" key="1">
    <citation type="submission" date="2018-07" db="EMBL/GenBank/DDBJ databases">
        <title>Bacillus sp. YLB-04 draft genome sequence.</title>
        <authorList>
            <person name="Yu L."/>
            <person name="Tang X."/>
        </authorList>
    </citation>
    <scope>NUCLEOTIDE SEQUENCE [LARGE SCALE GENOMIC DNA]</scope>
    <source>
        <strain evidence="4 5">YLB-04</strain>
    </source>
</reference>
<dbReference type="NCBIfam" id="TIGR02532">
    <property type="entry name" value="IV_pilin_GFxxxE"/>
    <property type="match status" value="1"/>
</dbReference>
<dbReference type="InterPro" id="IPR045584">
    <property type="entry name" value="Pilin-like"/>
</dbReference>
<protein>
    <recommendedName>
        <fullName evidence="6">Type II secretion system protein</fullName>
    </recommendedName>
</protein>
<sequence>MKLSPLLKSQRGLTLIEILAAMMILTIIIVSMLPMFAHSARSNSFSKNMIDATYVAEAHMETAYNLVSTVPSLDSATASLTSIAYGYTLTTADCPAGSKCFYKADSGHYVFVQVANAGLANEMAKVKVKVFKDSTKAVKEAQMETLLTWNQ</sequence>
<proteinExistence type="predicted"/>
<keyword evidence="3" id="KW-0472">Membrane</keyword>
<dbReference type="Pfam" id="PF07963">
    <property type="entry name" value="N_methyl"/>
    <property type="match status" value="1"/>
</dbReference>
<keyword evidence="2" id="KW-0178">Competence</keyword>
<dbReference type="AlphaFoldDB" id="A0A3D8GRB7"/>
<name>A0A3D8GRB7_9BACI</name>
<evidence type="ECO:0000313" key="4">
    <source>
        <dbReference type="EMBL" id="RDU37015.1"/>
    </source>
</evidence>
<dbReference type="InterPro" id="IPR012902">
    <property type="entry name" value="N_methyl_site"/>
</dbReference>
<accession>A0A3D8GRB7</accession>
<keyword evidence="3" id="KW-0812">Transmembrane</keyword>
<dbReference type="PROSITE" id="PS00409">
    <property type="entry name" value="PROKAR_NTER_METHYL"/>
    <property type="match status" value="1"/>
</dbReference>
<keyword evidence="5" id="KW-1185">Reference proteome</keyword>